<organism evidence="3 4">
    <name type="scientific">Candidatus Wildermuthbacteria bacterium RIFCSPHIGHO2_01_FULL_48_27b</name>
    <dbReference type="NCBI Taxonomy" id="1802447"/>
    <lineage>
        <taxon>Bacteria</taxon>
        <taxon>Candidatus Wildermuthiibacteriota</taxon>
    </lineage>
</organism>
<sequence length="228" mass="25477">RFFFNHIIVLYLHLLMKILSVKTLALPEIKTVQFALFKDNRGYFTESFRKSDLAAHPALAPLAGTEFVQQNESYSLPHTLRGLHFQWNPYMGKLIRVLFGHMIDIVADIRVGSPTFGKAILYDMRHSPAAESGEWIWVPPGFAHGNLFLEPTAIEYLCTGEYSQGCEAGISPLAPDLDWTLADKTLKATFDTTVASPALIITEKDRMGLGVKNWAADARSGNFIYGKV</sequence>
<dbReference type="PANTHER" id="PTHR21047:SF2">
    <property type="entry name" value="THYMIDINE DIPHOSPHO-4-KETO-RHAMNOSE 3,5-EPIMERASE"/>
    <property type="match status" value="1"/>
</dbReference>
<dbReference type="GO" id="GO:0000271">
    <property type="term" value="P:polysaccharide biosynthetic process"/>
    <property type="evidence" value="ECO:0007669"/>
    <property type="project" value="TreeGrafter"/>
</dbReference>
<feature type="site" description="Participates in a stacking interaction with the thymidine ring of dTDP-4-oxo-6-deoxyglucose" evidence="2">
    <location>
        <position position="162"/>
    </location>
</feature>
<evidence type="ECO:0000256" key="2">
    <source>
        <dbReference type="PIRSR" id="PIRSR600888-3"/>
    </source>
</evidence>
<comment type="caution">
    <text evidence="3">The sequence shown here is derived from an EMBL/GenBank/DDBJ whole genome shotgun (WGS) entry which is preliminary data.</text>
</comment>
<feature type="non-terminal residue" evidence="3">
    <location>
        <position position="1"/>
    </location>
</feature>
<feature type="active site" description="Proton donor" evidence="1">
    <location>
        <position position="156"/>
    </location>
</feature>
<dbReference type="EMBL" id="MHTS01000003">
    <property type="protein sequence ID" value="OHA65024.1"/>
    <property type="molecule type" value="Genomic_DNA"/>
</dbReference>
<dbReference type="Proteomes" id="UP000178170">
    <property type="component" value="Unassembled WGS sequence"/>
</dbReference>
<feature type="active site" description="Proton acceptor" evidence="1">
    <location>
        <position position="84"/>
    </location>
</feature>
<dbReference type="AlphaFoldDB" id="A0A1G2QWN7"/>
<dbReference type="PANTHER" id="PTHR21047">
    <property type="entry name" value="DTDP-6-DEOXY-D-GLUCOSE-3,5 EPIMERASE"/>
    <property type="match status" value="1"/>
</dbReference>
<dbReference type="SUPFAM" id="SSF51182">
    <property type="entry name" value="RmlC-like cupins"/>
    <property type="match status" value="1"/>
</dbReference>
<proteinExistence type="predicted"/>
<evidence type="ECO:0000313" key="4">
    <source>
        <dbReference type="Proteomes" id="UP000178170"/>
    </source>
</evidence>
<dbReference type="GO" id="GO:0008830">
    <property type="term" value="F:dTDP-4-dehydrorhamnose 3,5-epimerase activity"/>
    <property type="evidence" value="ECO:0007669"/>
    <property type="project" value="InterPro"/>
</dbReference>
<evidence type="ECO:0000313" key="3">
    <source>
        <dbReference type="EMBL" id="OHA65024.1"/>
    </source>
</evidence>
<dbReference type="Gene3D" id="2.60.120.10">
    <property type="entry name" value="Jelly Rolls"/>
    <property type="match status" value="1"/>
</dbReference>
<evidence type="ECO:0008006" key="5">
    <source>
        <dbReference type="Google" id="ProtNLM"/>
    </source>
</evidence>
<gene>
    <name evidence="3" type="ORF">A2843_01325</name>
</gene>
<dbReference type="Pfam" id="PF00908">
    <property type="entry name" value="dTDP_sugar_isom"/>
    <property type="match status" value="1"/>
</dbReference>
<dbReference type="GO" id="GO:0005829">
    <property type="term" value="C:cytosol"/>
    <property type="evidence" value="ECO:0007669"/>
    <property type="project" value="TreeGrafter"/>
</dbReference>
<dbReference type="InterPro" id="IPR000888">
    <property type="entry name" value="RmlC-like"/>
</dbReference>
<evidence type="ECO:0000256" key="1">
    <source>
        <dbReference type="PIRSR" id="PIRSR600888-1"/>
    </source>
</evidence>
<name>A0A1G2QWN7_9BACT</name>
<reference evidence="3 4" key="1">
    <citation type="journal article" date="2016" name="Nat. Commun.">
        <title>Thousands of microbial genomes shed light on interconnected biogeochemical processes in an aquifer system.</title>
        <authorList>
            <person name="Anantharaman K."/>
            <person name="Brown C.T."/>
            <person name="Hug L.A."/>
            <person name="Sharon I."/>
            <person name="Castelle C.J."/>
            <person name="Probst A.J."/>
            <person name="Thomas B.C."/>
            <person name="Singh A."/>
            <person name="Wilkins M.J."/>
            <person name="Karaoz U."/>
            <person name="Brodie E.L."/>
            <person name="Williams K.H."/>
            <person name="Hubbard S.S."/>
            <person name="Banfield J.F."/>
        </authorList>
    </citation>
    <scope>NUCLEOTIDE SEQUENCE [LARGE SCALE GENOMIC DNA]</scope>
</reference>
<dbReference type="InterPro" id="IPR011051">
    <property type="entry name" value="RmlC_Cupin_sf"/>
</dbReference>
<dbReference type="InterPro" id="IPR014710">
    <property type="entry name" value="RmlC-like_jellyroll"/>
</dbReference>
<protein>
    <recommendedName>
        <fullName evidence="5">dTDP-4-dehydrorhamnose 3,5-epimerase</fullName>
    </recommendedName>
</protein>
<accession>A0A1G2QWN7</accession>